<evidence type="ECO:0000259" key="4">
    <source>
        <dbReference type="Pfam" id="PF17676"/>
    </source>
</evidence>
<dbReference type="Proteomes" id="UP000504636">
    <property type="component" value="Unplaced"/>
</dbReference>
<dbReference type="Gene3D" id="3.40.50.10740">
    <property type="entry name" value="Class I glutamine amidotransferase-like"/>
    <property type="match status" value="1"/>
</dbReference>
<dbReference type="PANTHER" id="PTHR30237:SF4">
    <property type="entry name" value="LD-CARBOXYPEPTIDASE C-TERMINAL DOMAIN-CONTAINING PROTEIN"/>
    <property type="match status" value="1"/>
</dbReference>
<dbReference type="InterPro" id="IPR040921">
    <property type="entry name" value="Peptidase_S66C"/>
</dbReference>
<dbReference type="EMBL" id="MU003722">
    <property type="protein sequence ID" value="KAF2802606.1"/>
    <property type="molecule type" value="Genomic_DNA"/>
</dbReference>
<dbReference type="Pfam" id="PF17676">
    <property type="entry name" value="Peptidase_S66C"/>
    <property type="match status" value="1"/>
</dbReference>
<dbReference type="CDD" id="cd07062">
    <property type="entry name" value="Peptidase_S66_mccF_like"/>
    <property type="match status" value="1"/>
</dbReference>
<dbReference type="AlphaFoldDB" id="A0A6A6Y1B4"/>
<dbReference type="Pfam" id="PF02016">
    <property type="entry name" value="Peptidase_S66"/>
    <property type="match status" value="1"/>
</dbReference>
<organism evidence="5">
    <name type="scientific">Mytilinidion resinicola</name>
    <dbReference type="NCBI Taxonomy" id="574789"/>
    <lineage>
        <taxon>Eukaryota</taxon>
        <taxon>Fungi</taxon>
        <taxon>Dikarya</taxon>
        <taxon>Ascomycota</taxon>
        <taxon>Pezizomycotina</taxon>
        <taxon>Dothideomycetes</taxon>
        <taxon>Pleosporomycetidae</taxon>
        <taxon>Mytilinidiales</taxon>
        <taxon>Mytilinidiaceae</taxon>
        <taxon>Mytilinidion</taxon>
    </lineage>
</organism>
<evidence type="ECO:0000256" key="1">
    <source>
        <dbReference type="ARBA" id="ARBA00010233"/>
    </source>
</evidence>
<evidence type="ECO:0000256" key="2">
    <source>
        <dbReference type="ARBA" id="ARBA00022801"/>
    </source>
</evidence>
<keyword evidence="5" id="KW-0121">Carboxypeptidase</keyword>
<feature type="domain" description="LD-carboxypeptidase C-terminal" evidence="4">
    <location>
        <begin position="215"/>
        <end position="341"/>
    </location>
</feature>
<feature type="domain" description="LD-carboxypeptidase N-terminal" evidence="3">
    <location>
        <begin position="18"/>
        <end position="138"/>
    </location>
</feature>
<keyword evidence="5" id="KW-0645">Protease</keyword>
<reference evidence="7" key="2">
    <citation type="submission" date="2020-04" db="EMBL/GenBank/DDBJ databases">
        <authorList>
            <consortium name="NCBI Genome Project"/>
        </authorList>
    </citation>
    <scope>NUCLEOTIDE SEQUENCE</scope>
    <source>
        <strain evidence="7">CBS 304.34</strain>
    </source>
</reference>
<dbReference type="PIRSF" id="PIRSF028757">
    <property type="entry name" value="LD-carboxypeptidase"/>
    <property type="match status" value="1"/>
</dbReference>
<name>A0A6A6Y1B4_9PEZI</name>
<dbReference type="InterPro" id="IPR027461">
    <property type="entry name" value="Carboxypeptidase_A_C_sf"/>
</dbReference>
<dbReference type="Gene3D" id="3.50.30.60">
    <property type="entry name" value="LD-carboxypeptidase A C-terminal domain-like"/>
    <property type="match status" value="1"/>
</dbReference>
<dbReference type="OrthoDB" id="5186469at2759"/>
<evidence type="ECO:0000313" key="5">
    <source>
        <dbReference type="EMBL" id="KAF2802606.1"/>
    </source>
</evidence>
<gene>
    <name evidence="5 7" type="ORF">BDZ99DRAFT_468811</name>
</gene>
<reference evidence="5 7" key="1">
    <citation type="journal article" date="2020" name="Stud. Mycol.">
        <title>101 Dothideomycetes genomes: a test case for predicting lifestyles and emergence of pathogens.</title>
        <authorList>
            <person name="Haridas S."/>
            <person name="Albert R."/>
            <person name="Binder M."/>
            <person name="Bloem J."/>
            <person name="Labutti K."/>
            <person name="Salamov A."/>
            <person name="Andreopoulos B."/>
            <person name="Baker S."/>
            <person name="Barry K."/>
            <person name="Bills G."/>
            <person name="Bluhm B."/>
            <person name="Cannon C."/>
            <person name="Castanera R."/>
            <person name="Culley D."/>
            <person name="Daum C."/>
            <person name="Ezra D."/>
            <person name="Gonzalez J."/>
            <person name="Henrissat B."/>
            <person name="Kuo A."/>
            <person name="Liang C."/>
            <person name="Lipzen A."/>
            <person name="Lutzoni F."/>
            <person name="Magnuson J."/>
            <person name="Mondo S."/>
            <person name="Nolan M."/>
            <person name="Ohm R."/>
            <person name="Pangilinan J."/>
            <person name="Park H.-J."/>
            <person name="Ramirez L."/>
            <person name="Alfaro M."/>
            <person name="Sun H."/>
            <person name="Tritt A."/>
            <person name="Yoshinaga Y."/>
            <person name="Zwiers L.-H."/>
            <person name="Turgeon B."/>
            <person name="Goodwin S."/>
            <person name="Spatafora J."/>
            <person name="Crous P."/>
            <person name="Grigoriev I."/>
        </authorList>
    </citation>
    <scope>NUCLEOTIDE SEQUENCE</scope>
    <source>
        <strain evidence="5 7">CBS 304.34</strain>
    </source>
</reference>
<dbReference type="SUPFAM" id="SSF141986">
    <property type="entry name" value="LD-carboxypeptidase A C-terminal domain-like"/>
    <property type="match status" value="1"/>
</dbReference>
<protein>
    <submittedName>
        <fullName evidence="5 7">Peptidase S66, LD-carboxypeptidase A</fullName>
    </submittedName>
</protein>
<keyword evidence="6" id="KW-1185">Reference proteome</keyword>
<accession>A0A6A6Y1B4</accession>
<sequence>MTTHSTIVPPKLQPGDTVAFVSPSERLNHLWASPLSRAALWLESLGLKVKTFYAPSSDTEETFATAITNRVNELHAAFSDPSIKAIVCTVGGTKANQILRHLDYALISANPKILVGNSDITNLHYALYTQAHLRTFYGPAAISELSDFPTPISFTAEHFTNVLLSPSDIAVGKLPRSTHWAPKLFHEACPDERTDRPRDLESSPPWTWVRPGAARGPILGGCLPIVVRLAGTPYFPSHRGSILLLETPMAESSLTRPLPIARARAAMVDLLNAGVLEDAVGLVVGRPFGYDADMREAFRTMIGEVCDQVKSRVGEFPILCDVDVGHTSPVLTVPLGALAELDSGKDEWKVVEAGVS</sequence>
<proteinExistence type="inferred from homology"/>
<dbReference type="PANTHER" id="PTHR30237">
    <property type="entry name" value="MURAMOYLTETRAPEPTIDE CARBOXYPEPTIDASE"/>
    <property type="match status" value="1"/>
</dbReference>
<evidence type="ECO:0000313" key="6">
    <source>
        <dbReference type="Proteomes" id="UP000504636"/>
    </source>
</evidence>
<dbReference type="RefSeq" id="XP_033569570.1">
    <property type="nucleotide sequence ID" value="XM_033721349.1"/>
</dbReference>
<dbReference type="InterPro" id="IPR003507">
    <property type="entry name" value="S66_fam"/>
</dbReference>
<dbReference type="GeneID" id="54462242"/>
<dbReference type="InterPro" id="IPR027478">
    <property type="entry name" value="LdcA_N"/>
</dbReference>
<dbReference type="GO" id="GO:0004180">
    <property type="term" value="F:carboxypeptidase activity"/>
    <property type="evidence" value="ECO:0007669"/>
    <property type="project" value="UniProtKB-KW"/>
</dbReference>
<reference evidence="7" key="3">
    <citation type="submission" date="2025-04" db="UniProtKB">
        <authorList>
            <consortium name="RefSeq"/>
        </authorList>
    </citation>
    <scope>IDENTIFICATION</scope>
    <source>
        <strain evidence="7">CBS 304.34</strain>
    </source>
</reference>
<dbReference type="SUPFAM" id="SSF52317">
    <property type="entry name" value="Class I glutamine amidotransferase-like"/>
    <property type="match status" value="1"/>
</dbReference>
<keyword evidence="2" id="KW-0378">Hydrolase</keyword>
<evidence type="ECO:0000313" key="7">
    <source>
        <dbReference type="RefSeq" id="XP_033569570.1"/>
    </source>
</evidence>
<dbReference type="InterPro" id="IPR029062">
    <property type="entry name" value="Class_I_gatase-like"/>
</dbReference>
<dbReference type="InterPro" id="IPR040449">
    <property type="entry name" value="Peptidase_S66_N"/>
</dbReference>
<comment type="similarity">
    <text evidence="1">Belongs to the peptidase S66 family.</text>
</comment>
<evidence type="ECO:0000259" key="3">
    <source>
        <dbReference type="Pfam" id="PF02016"/>
    </source>
</evidence>